<feature type="domain" description="Helicase ATP-binding" evidence="13">
    <location>
        <begin position="294"/>
        <end position="456"/>
    </location>
</feature>
<dbReference type="PANTHER" id="PTHR30195:SF16">
    <property type="entry name" value="TYPE I RESTRICTION ENZYME ENDONUCLEASE SUBUNIT"/>
    <property type="match status" value="1"/>
</dbReference>
<dbReference type="NCBIfam" id="TIGR00348">
    <property type="entry name" value="hsdR"/>
    <property type="match status" value="1"/>
</dbReference>
<keyword evidence="6 11" id="KW-0680">Restriction system</keyword>
<evidence type="ECO:0000256" key="11">
    <source>
        <dbReference type="RuleBase" id="RU364115"/>
    </source>
</evidence>
<dbReference type="Gene3D" id="3.90.1570.50">
    <property type="match status" value="2"/>
</dbReference>
<comment type="caution">
    <text evidence="14">The sequence shown here is derived from an EMBL/GenBank/DDBJ whole genome shotgun (WGS) entry which is preliminary data.</text>
</comment>
<evidence type="ECO:0000256" key="2">
    <source>
        <dbReference type="ARBA" id="ARBA00008598"/>
    </source>
</evidence>
<dbReference type="Proteomes" id="UP001301388">
    <property type="component" value="Unassembled WGS sequence"/>
</dbReference>
<evidence type="ECO:0000256" key="3">
    <source>
        <dbReference type="ARBA" id="ARBA00011296"/>
    </source>
</evidence>
<evidence type="ECO:0000256" key="8">
    <source>
        <dbReference type="ARBA" id="ARBA00022801"/>
    </source>
</evidence>
<comment type="function">
    <text evidence="11">Subunit R is required for both nuclease and ATPase activities, but not for modification.</text>
</comment>
<keyword evidence="9 11" id="KW-0067">ATP-binding</keyword>
<evidence type="ECO:0000313" key="14">
    <source>
        <dbReference type="EMBL" id="MEA5480017.1"/>
    </source>
</evidence>
<keyword evidence="15" id="KW-1185">Reference proteome</keyword>
<dbReference type="Pfam" id="PF18766">
    <property type="entry name" value="SWI2_SNF2"/>
    <property type="match status" value="1"/>
</dbReference>
<dbReference type="EMBL" id="JAYGIE010000106">
    <property type="protein sequence ID" value="MEA5480017.1"/>
    <property type="molecule type" value="Genomic_DNA"/>
</dbReference>
<dbReference type="PROSITE" id="PS51192">
    <property type="entry name" value="HELICASE_ATP_BIND_1"/>
    <property type="match status" value="1"/>
</dbReference>
<dbReference type="InterPro" id="IPR027417">
    <property type="entry name" value="P-loop_NTPase"/>
</dbReference>
<accession>A0ABU5TP45</accession>
<protein>
    <recommendedName>
        <fullName evidence="11">Type I restriction enzyme endonuclease subunit</fullName>
        <shortName evidence="11">R protein</shortName>
        <ecNumber evidence="11">3.1.21.3</ecNumber>
    </recommendedName>
</protein>
<evidence type="ECO:0000256" key="5">
    <source>
        <dbReference type="ARBA" id="ARBA00022741"/>
    </source>
</evidence>
<dbReference type="GO" id="GO:0009035">
    <property type="term" value="F:type I site-specific deoxyribonuclease activity"/>
    <property type="evidence" value="ECO:0007669"/>
    <property type="project" value="UniProtKB-EC"/>
</dbReference>
<evidence type="ECO:0000313" key="15">
    <source>
        <dbReference type="Proteomes" id="UP001301388"/>
    </source>
</evidence>
<organism evidence="14 15">
    <name type="scientific">Pseudanabaena galeata UHCC 0370</name>
    <dbReference type="NCBI Taxonomy" id="3110310"/>
    <lineage>
        <taxon>Bacteria</taxon>
        <taxon>Bacillati</taxon>
        <taxon>Cyanobacteriota</taxon>
        <taxon>Cyanophyceae</taxon>
        <taxon>Pseudanabaenales</taxon>
        <taxon>Pseudanabaenaceae</taxon>
        <taxon>Pseudanabaena</taxon>
    </lineage>
</organism>
<dbReference type="PANTHER" id="PTHR30195">
    <property type="entry name" value="TYPE I SITE-SPECIFIC DEOXYRIBONUCLEASE PROTEIN SUBUNIT M AND R"/>
    <property type="match status" value="1"/>
</dbReference>
<dbReference type="SUPFAM" id="SSF52540">
    <property type="entry name" value="P-loop containing nucleoside triphosphate hydrolases"/>
    <property type="match status" value="1"/>
</dbReference>
<keyword evidence="5 11" id="KW-0547">Nucleotide-binding</keyword>
<evidence type="ECO:0000256" key="12">
    <source>
        <dbReference type="SAM" id="MobiDB-lite"/>
    </source>
</evidence>
<dbReference type="InterPro" id="IPR040980">
    <property type="entry name" value="SWI2_SNF2"/>
</dbReference>
<dbReference type="CDD" id="cd22332">
    <property type="entry name" value="HsdR_N"/>
    <property type="match status" value="1"/>
</dbReference>
<keyword evidence="7" id="KW-0255">Endonuclease</keyword>
<reference evidence="14 15" key="1">
    <citation type="submission" date="2023-12" db="EMBL/GenBank/DDBJ databases">
        <title>Baltic Sea Cyanobacteria.</title>
        <authorList>
            <person name="Delbaje E."/>
            <person name="Fewer D.P."/>
            <person name="Shishido T.K."/>
        </authorList>
    </citation>
    <scope>NUCLEOTIDE SEQUENCE [LARGE SCALE GENOMIC DNA]</scope>
    <source>
        <strain evidence="14 15">UHCC 0370</strain>
    </source>
</reference>
<feature type="region of interest" description="Disordered" evidence="12">
    <location>
        <begin position="567"/>
        <end position="592"/>
    </location>
</feature>
<comment type="similarity">
    <text evidence="2 11">Belongs to the HsdR family.</text>
</comment>
<comment type="catalytic activity">
    <reaction evidence="1 11">
        <text>Endonucleolytic cleavage of DNA to give random double-stranded fragments with terminal 5'-phosphates, ATP is simultaneously hydrolyzed.</text>
        <dbReference type="EC" id="3.1.21.3"/>
    </reaction>
</comment>
<proteinExistence type="inferred from homology"/>
<evidence type="ECO:0000256" key="10">
    <source>
        <dbReference type="ARBA" id="ARBA00023125"/>
    </source>
</evidence>
<evidence type="ECO:0000259" key="13">
    <source>
        <dbReference type="PROSITE" id="PS51192"/>
    </source>
</evidence>
<dbReference type="InterPro" id="IPR004473">
    <property type="entry name" value="Restrct_endonuc_typeI_HsdR"/>
</dbReference>
<sequence length="592" mass="68605">MTNYNAIAESNNFIILEQYSKKLRVSESYQSEYDLEGEFIQDLVNQGYQYLPSITTPQTMLANVREQLQTLNNVQFSDREWQRFVETYLDKPSDSITDKTRKIHDDYILDFTFDDDRIQNIYLLDKKNLARNKVQVIKQFEQKGKQANRYDVTILVNGLPLVQIELKKRGVAIREAFNQVHRYSKESFNAEHSLYKYLQLFVITNGTDTRYFANTTQRNKNSFDFTMNWAKADNNLIKDLKDFTTTFFQKNTLLSVLLQYSVFDVNDTLLVMRPYQIAATERILWKINSAYQAKQWSKIESGGYIWHTTGSGKTLTSFKAARLATELDFIDKVFFVVDRKDLDYQTMKEYQRFSPDSVNGSNSTAGLKSNLDKDDNKIIVTTIQKLNNLMKTESDLAIYNKQVVFIFDECHRSQFGEAQKNLRKKFKKFYQFGFTGTPIFPQNALGADTTKSVFGHELHSYVITDAIRDEKVLKFKVDYNNVRPKFKAIETEQDEQKLNAAENKQALLHPNRIREISQYILNNFRQKTHRLQGGAYQASKGFNALFAVSSVDAAKMYYETFKQLQSQEPPLTPPFEGGEPSLPPAKGGLRGD</sequence>
<evidence type="ECO:0000256" key="6">
    <source>
        <dbReference type="ARBA" id="ARBA00022747"/>
    </source>
</evidence>
<keyword evidence="8 11" id="KW-0378">Hydrolase</keyword>
<keyword evidence="4" id="KW-0540">Nuclease</keyword>
<dbReference type="Pfam" id="PF04313">
    <property type="entry name" value="HSDR_N"/>
    <property type="match status" value="1"/>
</dbReference>
<name>A0ABU5TP45_9CYAN</name>
<dbReference type="EC" id="3.1.21.3" evidence="11"/>
<dbReference type="Gene3D" id="3.40.50.300">
    <property type="entry name" value="P-loop containing nucleotide triphosphate hydrolases"/>
    <property type="match status" value="2"/>
</dbReference>
<dbReference type="CDD" id="cd18030">
    <property type="entry name" value="DEXHc_RE_I_HsdR"/>
    <property type="match status" value="1"/>
</dbReference>
<dbReference type="InterPro" id="IPR051268">
    <property type="entry name" value="Type-I_R_enzyme_R_subunit"/>
</dbReference>
<evidence type="ECO:0000256" key="9">
    <source>
        <dbReference type="ARBA" id="ARBA00022840"/>
    </source>
</evidence>
<comment type="subunit">
    <text evidence="3 11">The type I restriction/modification system is composed of three polypeptides R, M and S.</text>
</comment>
<gene>
    <name evidence="14" type="ORF">VB774_20505</name>
</gene>
<evidence type="ECO:0000256" key="1">
    <source>
        <dbReference type="ARBA" id="ARBA00000851"/>
    </source>
</evidence>
<dbReference type="InterPro" id="IPR007409">
    <property type="entry name" value="Restrct_endonuc_type1_HsdR_N"/>
</dbReference>
<evidence type="ECO:0000256" key="7">
    <source>
        <dbReference type="ARBA" id="ARBA00022759"/>
    </source>
</evidence>
<dbReference type="InterPro" id="IPR014001">
    <property type="entry name" value="Helicase_ATP-bd"/>
</dbReference>
<evidence type="ECO:0000256" key="4">
    <source>
        <dbReference type="ARBA" id="ARBA00022722"/>
    </source>
</evidence>
<dbReference type="SMART" id="SM00487">
    <property type="entry name" value="DEXDc"/>
    <property type="match status" value="1"/>
</dbReference>
<keyword evidence="10 11" id="KW-0238">DNA-binding</keyword>